<protein>
    <submittedName>
        <fullName evidence="2">Uncharacterized protein</fullName>
    </submittedName>
</protein>
<accession>A0A2G3E901</accession>
<name>A0A2G3E901_9FIRM</name>
<gene>
    <name evidence="2" type="ORF">CSX00_09230</name>
</gene>
<dbReference type="EMBL" id="PDYH01000034">
    <property type="protein sequence ID" value="PHU39788.1"/>
    <property type="molecule type" value="Genomic_DNA"/>
</dbReference>
<evidence type="ECO:0000256" key="1">
    <source>
        <dbReference type="SAM" id="Phobius"/>
    </source>
</evidence>
<sequence>MIYQDIFNRKFYILNILLIIGLVAAFYFFINKTYWDKFDYLKNNKFLKMIFKLILPTFIAGYMWFVSIPIIQDKPLINKNKYVVITGTVTQEVVDGGLLGLSRSIIIKQDGMEYEFKVAWADNNIKKGDTVLVTYLPHSKYAIIELKAEQ</sequence>
<comment type="caution">
    <text evidence="2">The sequence shown here is derived from an EMBL/GenBank/DDBJ whole genome shotgun (WGS) entry which is preliminary data.</text>
</comment>
<keyword evidence="1" id="KW-0812">Transmembrane</keyword>
<proteinExistence type="predicted"/>
<dbReference type="RefSeq" id="WP_099413499.1">
    <property type="nucleotide sequence ID" value="NZ_PDYH01000034.1"/>
</dbReference>
<feature type="transmembrane region" description="Helical" evidence="1">
    <location>
        <begin position="50"/>
        <end position="71"/>
    </location>
</feature>
<dbReference type="AlphaFoldDB" id="A0A2G3E901"/>
<evidence type="ECO:0000313" key="3">
    <source>
        <dbReference type="Proteomes" id="UP000224317"/>
    </source>
</evidence>
<feature type="transmembrane region" description="Helical" evidence="1">
    <location>
        <begin position="12"/>
        <end position="30"/>
    </location>
</feature>
<reference evidence="2" key="1">
    <citation type="submission" date="2017-10" db="EMBL/GenBank/DDBJ databases">
        <title>Resolving the taxonomy of Roseburia spp., Eubacterium rectale and Agathobacter spp. through phylogenomic analysis.</title>
        <authorList>
            <person name="Sheridan P.O."/>
            <person name="Walker A.W."/>
            <person name="Duncan S.H."/>
            <person name="Scott K.P."/>
            <person name="Toole P.W.O."/>
            <person name="Luis P."/>
            <person name="Flint H.J."/>
        </authorList>
    </citation>
    <scope>NUCLEOTIDE SEQUENCE [LARGE SCALE GENOMIC DNA]</scope>
    <source>
        <strain evidence="2">JK10</strain>
    </source>
</reference>
<keyword evidence="3" id="KW-1185">Reference proteome</keyword>
<keyword evidence="1" id="KW-0472">Membrane</keyword>
<evidence type="ECO:0000313" key="2">
    <source>
        <dbReference type="EMBL" id="PHU39788.1"/>
    </source>
</evidence>
<dbReference type="Proteomes" id="UP000224317">
    <property type="component" value="Unassembled WGS sequence"/>
</dbReference>
<keyword evidence="1" id="KW-1133">Transmembrane helix</keyword>
<organism evidence="2 3">
    <name type="scientific">Pseudobutyrivibrio ruminis</name>
    <dbReference type="NCBI Taxonomy" id="46206"/>
    <lineage>
        <taxon>Bacteria</taxon>
        <taxon>Bacillati</taxon>
        <taxon>Bacillota</taxon>
        <taxon>Clostridia</taxon>
        <taxon>Lachnospirales</taxon>
        <taxon>Lachnospiraceae</taxon>
        <taxon>Pseudobutyrivibrio</taxon>
    </lineage>
</organism>